<evidence type="ECO:0000256" key="4">
    <source>
        <dbReference type="ARBA" id="ARBA00022833"/>
    </source>
</evidence>
<feature type="domain" description="UBP-type" evidence="7">
    <location>
        <begin position="31"/>
        <end position="132"/>
    </location>
</feature>
<evidence type="ECO:0000259" key="6">
    <source>
        <dbReference type="PROSITE" id="PS50235"/>
    </source>
</evidence>
<dbReference type="PROSITE" id="PS50235">
    <property type="entry name" value="USP_3"/>
    <property type="match status" value="1"/>
</dbReference>
<dbReference type="AlphaFoldDB" id="A0A226EXH8"/>
<comment type="caution">
    <text evidence="8">The sequence shown here is derived from an EMBL/GenBank/DDBJ whole genome shotgun (WGS) entry which is preliminary data.</text>
</comment>
<dbReference type="GO" id="GO:0005829">
    <property type="term" value="C:cytosol"/>
    <property type="evidence" value="ECO:0007669"/>
    <property type="project" value="TreeGrafter"/>
</dbReference>
<dbReference type="Pfam" id="PF00443">
    <property type="entry name" value="UCH"/>
    <property type="match status" value="1"/>
</dbReference>
<protein>
    <submittedName>
        <fullName evidence="8">Ubiquitin carboxyl-terminal hydrolase 22</fullName>
    </submittedName>
</protein>
<dbReference type="PANTHER" id="PTHR24006:SF937">
    <property type="entry name" value="UBIQUITIN CARBOXYL-TERMINAL HYDROLASE"/>
    <property type="match status" value="1"/>
</dbReference>
<dbReference type="InterPro" id="IPR028889">
    <property type="entry name" value="USP"/>
</dbReference>
<comment type="similarity">
    <text evidence="1">Belongs to the peptidase C19 family.</text>
</comment>
<dbReference type="InterPro" id="IPR050164">
    <property type="entry name" value="Peptidase_C19"/>
</dbReference>
<reference evidence="8 9" key="1">
    <citation type="submission" date="2015-12" db="EMBL/GenBank/DDBJ databases">
        <title>The genome of Folsomia candida.</title>
        <authorList>
            <person name="Faddeeva A."/>
            <person name="Derks M.F."/>
            <person name="Anvar Y."/>
            <person name="Smit S."/>
            <person name="Van Straalen N."/>
            <person name="Roelofs D."/>
        </authorList>
    </citation>
    <scope>NUCLEOTIDE SEQUENCE [LARGE SCALE GENOMIC DNA]</scope>
    <source>
        <strain evidence="8 9">VU population</strain>
        <tissue evidence="8">Whole body</tissue>
    </source>
</reference>
<dbReference type="SUPFAM" id="SSF57850">
    <property type="entry name" value="RING/U-box"/>
    <property type="match status" value="1"/>
</dbReference>
<evidence type="ECO:0000313" key="9">
    <source>
        <dbReference type="Proteomes" id="UP000198287"/>
    </source>
</evidence>
<dbReference type="EMBL" id="LNIX01000001">
    <property type="protein sequence ID" value="OXA62292.1"/>
    <property type="molecule type" value="Genomic_DNA"/>
</dbReference>
<name>A0A226EXH8_FOLCA</name>
<keyword evidence="3 5" id="KW-0863">Zinc-finger</keyword>
<dbReference type="GO" id="GO:0008270">
    <property type="term" value="F:zinc ion binding"/>
    <property type="evidence" value="ECO:0007669"/>
    <property type="project" value="UniProtKB-KW"/>
</dbReference>
<dbReference type="STRING" id="158441.A0A226EXH8"/>
<accession>A0A226EXH8</accession>
<evidence type="ECO:0000256" key="3">
    <source>
        <dbReference type="ARBA" id="ARBA00022771"/>
    </source>
</evidence>
<keyword evidence="9" id="KW-1185">Reference proteome</keyword>
<dbReference type="InterPro" id="IPR001607">
    <property type="entry name" value="Znf_UBP"/>
</dbReference>
<evidence type="ECO:0000256" key="5">
    <source>
        <dbReference type="PROSITE-ProRule" id="PRU00502"/>
    </source>
</evidence>
<gene>
    <name evidence="8" type="ORF">Fcan01_03287</name>
</gene>
<dbReference type="SUPFAM" id="SSF54001">
    <property type="entry name" value="Cysteine proteinases"/>
    <property type="match status" value="1"/>
</dbReference>
<feature type="domain" description="USP" evidence="6">
    <location>
        <begin position="162"/>
        <end position="530"/>
    </location>
</feature>
<keyword evidence="2" id="KW-0479">Metal-binding</keyword>
<evidence type="ECO:0000256" key="1">
    <source>
        <dbReference type="ARBA" id="ARBA00009085"/>
    </source>
</evidence>
<proteinExistence type="inferred from homology"/>
<dbReference type="InterPro" id="IPR038765">
    <property type="entry name" value="Papain-like_cys_pep_sf"/>
</dbReference>
<dbReference type="GO" id="GO:0004843">
    <property type="term" value="F:cysteine-type deubiquitinase activity"/>
    <property type="evidence" value="ECO:0007669"/>
    <property type="project" value="InterPro"/>
</dbReference>
<dbReference type="InterPro" id="IPR013083">
    <property type="entry name" value="Znf_RING/FYVE/PHD"/>
</dbReference>
<evidence type="ECO:0000259" key="7">
    <source>
        <dbReference type="PROSITE" id="PS50271"/>
    </source>
</evidence>
<dbReference type="Proteomes" id="UP000198287">
    <property type="component" value="Unassembled WGS sequence"/>
</dbReference>
<dbReference type="InterPro" id="IPR018200">
    <property type="entry name" value="USP_CS"/>
</dbReference>
<dbReference type="OrthoDB" id="47475at2759"/>
<evidence type="ECO:0000313" key="8">
    <source>
        <dbReference type="EMBL" id="OXA62292.1"/>
    </source>
</evidence>
<keyword evidence="8" id="KW-0378">Hydrolase</keyword>
<dbReference type="GO" id="GO:0016579">
    <property type="term" value="P:protein deubiquitination"/>
    <property type="evidence" value="ECO:0007669"/>
    <property type="project" value="InterPro"/>
</dbReference>
<sequence length="542" mass="62381">MVRSVCAHVERFKQQGGIRDYEKILLNLCIACPQHLKMKREQQGIKIMNRSKCQVKTCGNDVGDWNMYFCLHCVFVGCKDHSYEHMGSVDPPHCIGCLIIDGSVFCFACKDFVFDGALERMRETVQYGRCSVGGNVIPFTQIALAIKPTVMCIDSRSTVGLRGLVNLKNTCYMNCIIQVLAHTPILADFFLSECFELDCNELHSGKPCLMSCMTDVFRQFYNGSKSPIVLTELLEKMWRSAPHLASCDQQDAHEFLTAILEGMGRHFVGNQDVPCAIEGIFYGTLKSTVKCLKCLQDIHTLIFVHEVLCIMEINYYYFLCEIRSESITMEKYMEISLEVFGDKSITLDECLLRYTQVETLSHMIYCESCGMNQTSSKQLELLKVPLILCMHFKRFQNVNHNKWNNHISFSKYIDLLIYSSSREEIARKKTEMDACDMSAQSKNKRMKIDFKNEICLRSYCFQVQSLVNEDFEYSLYAVVSHLGSSEGGHYITYFRNTHNTWFLCDDHTVSKVSSDEVLNCQAYMLFYHRTQLPQRPKSYSSE</sequence>
<dbReference type="Pfam" id="PF02148">
    <property type="entry name" value="zf-UBP"/>
    <property type="match status" value="1"/>
</dbReference>
<evidence type="ECO:0000256" key="2">
    <source>
        <dbReference type="ARBA" id="ARBA00022723"/>
    </source>
</evidence>
<dbReference type="PROSITE" id="PS50271">
    <property type="entry name" value="ZF_UBP"/>
    <property type="match status" value="1"/>
</dbReference>
<dbReference type="Gene3D" id="3.30.40.10">
    <property type="entry name" value="Zinc/RING finger domain, C3HC4 (zinc finger)"/>
    <property type="match status" value="1"/>
</dbReference>
<dbReference type="PANTHER" id="PTHR24006">
    <property type="entry name" value="UBIQUITIN CARBOXYL-TERMINAL HYDROLASE"/>
    <property type="match status" value="1"/>
</dbReference>
<dbReference type="GO" id="GO:0005634">
    <property type="term" value="C:nucleus"/>
    <property type="evidence" value="ECO:0007669"/>
    <property type="project" value="TreeGrafter"/>
</dbReference>
<organism evidence="8 9">
    <name type="scientific">Folsomia candida</name>
    <name type="common">Springtail</name>
    <dbReference type="NCBI Taxonomy" id="158441"/>
    <lineage>
        <taxon>Eukaryota</taxon>
        <taxon>Metazoa</taxon>
        <taxon>Ecdysozoa</taxon>
        <taxon>Arthropoda</taxon>
        <taxon>Hexapoda</taxon>
        <taxon>Collembola</taxon>
        <taxon>Entomobryomorpha</taxon>
        <taxon>Isotomoidea</taxon>
        <taxon>Isotomidae</taxon>
        <taxon>Proisotominae</taxon>
        <taxon>Folsomia</taxon>
    </lineage>
</organism>
<dbReference type="Gene3D" id="3.90.70.10">
    <property type="entry name" value="Cysteine proteinases"/>
    <property type="match status" value="1"/>
</dbReference>
<dbReference type="PROSITE" id="PS00973">
    <property type="entry name" value="USP_2"/>
    <property type="match status" value="1"/>
</dbReference>
<dbReference type="InterPro" id="IPR001394">
    <property type="entry name" value="Peptidase_C19_UCH"/>
</dbReference>
<keyword evidence="4" id="KW-0862">Zinc</keyword>